<comment type="caution">
    <text evidence="1">The sequence shown here is derived from an EMBL/GenBank/DDBJ whole genome shotgun (WGS) entry which is preliminary data.</text>
</comment>
<evidence type="ECO:0000313" key="1">
    <source>
        <dbReference type="EMBL" id="MCF0039733.1"/>
    </source>
</evidence>
<name>A0A9X1P9E9_9BACT</name>
<evidence type="ECO:0000313" key="2">
    <source>
        <dbReference type="Proteomes" id="UP001139700"/>
    </source>
</evidence>
<reference evidence="1" key="1">
    <citation type="submission" date="2021-12" db="EMBL/GenBank/DDBJ databases">
        <title>Novel species in genus Dyadobacter.</title>
        <authorList>
            <person name="Ma C."/>
        </authorList>
    </citation>
    <scope>NUCLEOTIDE SEQUENCE</scope>
    <source>
        <strain evidence="1">CY399</strain>
    </source>
</reference>
<gene>
    <name evidence="1" type="ORF">LXM24_06510</name>
</gene>
<keyword evidence="2" id="KW-1185">Reference proteome</keyword>
<sequence>MEYDDSDDISIQKINRLIKDRQYGIHNLSLAARYFNMPLELGIFIGCKQFGNIEQRRKKYLILENQTYQSRQFNSNLSGQDVKAYENNVQTLMRSVRERLSNKSQKRLPFSPRLFEKYETFKAILPELCQSENCPRLR</sequence>
<protein>
    <submittedName>
        <fullName evidence="1">Uncharacterized protein</fullName>
    </submittedName>
</protein>
<dbReference type="AlphaFoldDB" id="A0A9X1P9E9"/>
<organism evidence="1 2">
    <name type="scientific">Dyadobacter fanqingshengii</name>
    <dbReference type="NCBI Taxonomy" id="2906443"/>
    <lineage>
        <taxon>Bacteria</taxon>
        <taxon>Pseudomonadati</taxon>
        <taxon>Bacteroidota</taxon>
        <taxon>Cytophagia</taxon>
        <taxon>Cytophagales</taxon>
        <taxon>Spirosomataceae</taxon>
        <taxon>Dyadobacter</taxon>
    </lineage>
</organism>
<dbReference type="RefSeq" id="WP_234612173.1">
    <property type="nucleotide sequence ID" value="NZ_CP098806.1"/>
</dbReference>
<dbReference type="EMBL" id="JAJTTA010000002">
    <property type="protein sequence ID" value="MCF0039733.1"/>
    <property type="molecule type" value="Genomic_DNA"/>
</dbReference>
<proteinExistence type="predicted"/>
<accession>A0A9X1P9E9</accession>
<dbReference type="Proteomes" id="UP001139700">
    <property type="component" value="Unassembled WGS sequence"/>
</dbReference>